<keyword evidence="2" id="KW-0813">Transport</keyword>
<feature type="transmembrane region" description="Helical" evidence="7">
    <location>
        <begin position="230"/>
        <end position="253"/>
    </location>
</feature>
<sequence length="472" mass="51475">MSNKKHALTIFSLTMITVGSVDSIRNLPATALFGSQLISFFILGALFFLIPTALVSAELASGWAKQGGIYIWVKEAFGKKTGFLAIWLQWIENVIWYPTILSFVAGTIGYLINPSMASNPYFLWLVIIASFWGATFVNLRGMRSSALFSNICTLSGLLLPMALIIGLGAAWVTGGNPLQVNFDSQSISPHWQDKSMWVSLTAIMLSFCGIEIATVHANDVHNPQRAFPRALTYSVLIILSTLILGSLAIAVVLPQHEINLVAGIMQAFDAFFSKYHLSWFMPIVALMLVMGGLGGVSNWIIAPTKGLLVAAEDGNLPEFFQKANRHGAPVIMLVTQAVIVTILSFLFLFMPSVNGSYWLLTALAAQLYMLMYLLMFVAAIKLRFSAPEHPRAFRIPGGIMGMVFIGGIGIIGCLTTLVVSFMPPEGINVGSIGRYELTLALGLIFMCLPPFVSSWVRSRAAYQQLETDVALT</sequence>
<evidence type="ECO:0000256" key="7">
    <source>
        <dbReference type="SAM" id="Phobius"/>
    </source>
</evidence>
<feature type="transmembrane region" description="Helical" evidence="7">
    <location>
        <begin position="330"/>
        <end position="350"/>
    </location>
</feature>
<gene>
    <name evidence="8" type="primary">gadC</name>
    <name evidence="8" type="ORF">Llan_1191</name>
</gene>
<proteinExistence type="predicted"/>
<protein>
    <submittedName>
        <fullName evidence="8">Glutamate/gamma-aminobutyrate antiporter</fullName>
    </submittedName>
</protein>
<evidence type="ECO:0000256" key="4">
    <source>
        <dbReference type="ARBA" id="ARBA00022692"/>
    </source>
</evidence>
<evidence type="ECO:0000256" key="5">
    <source>
        <dbReference type="ARBA" id="ARBA00022989"/>
    </source>
</evidence>
<evidence type="ECO:0000313" key="8">
    <source>
        <dbReference type="EMBL" id="KTD22701.1"/>
    </source>
</evidence>
<evidence type="ECO:0000256" key="6">
    <source>
        <dbReference type="ARBA" id="ARBA00023136"/>
    </source>
</evidence>
<keyword evidence="4 7" id="KW-0812">Transmembrane</keyword>
<feature type="transmembrane region" description="Helical" evidence="7">
    <location>
        <begin position="437"/>
        <end position="456"/>
    </location>
</feature>
<feature type="transmembrane region" description="Helical" evidence="7">
    <location>
        <begin position="196"/>
        <end position="218"/>
    </location>
</feature>
<dbReference type="Gene3D" id="1.20.1740.10">
    <property type="entry name" value="Amino acid/polyamine transporter I"/>
    <property type="match status" value="1"/>
</dbReference>
<feature type="transmembrane region" description="Helical" evidence="7">
    <location>
        <begin position="399"/>
        <end position="422"/>
    </location>
</feature>
<dbReference type="PATRIC" id="fig|45067.4.peg.1246"/>
<accession>A0A0W0VRU5</accession>
<organism evidence="8 9">
    <name type="scientific">Legionella lansingensis</name>
    <dbReference type="NCBI Taxonomy" id="45067"/>
    <lineage>
        <taxon>Bacteria</taxon>
        <taxon>Pseudomonadati</taxon>
        <taxon>Pseudomonadota</taxon>
        <taxon>Gammaproteobacteria</taxon>
        <taxon>Legionellales</taxon>
        <taxon>Legionellaceae</taxon>
        <taxon>Legionella</taxon>
    </lineage>
</organism>
<comment type="subcellular location">
    <subcellularLocation>
        <location evidence="1">Cell membrane</location>
        <topology evidence="1">Multi-pass membrane protein</topology>
    </subcellularLocation>
</comment>
<keyword evidence="6 7" id="KW-0472">Membrane</keyword>
<feature type="transmembrane region" description="Helical" evidence="7">
    <location>
        <begin position="33"/>
        <end position="55"/>
    </location>
</feature>
<evidence type="ECO:0000256" key="2">
    <source>
        <dbReference type="ARBA" id="ARBA00022448"/>
    </source>
</evidence>
<feature type="transmembrane region" description="Helical" evidence="7">
    <location>
        <begin position="121"/>
        <end position="139"/>
    </location>
</feature>
<keyword evidence="9" id="KW-1185">Reference proteome</keyword>
<feature type="transmembrane region" description="Helical" evidence="7">
    <location>
        <begin position="151"/>
        <end position="172"/>
    </location>
</feature>
<dbReference type="STRING" id="45067.Llan_1191"/>
<dbReference type="OrthoDB" id="3185104at2"/>
<dbReference type="eggNOG" id="COG0531">
    <property type="taxonomic scope" value="Bacteria"/>
</dbReference>
<reference evidence="8 9" key="1">
    <citation type="submission" date="2015-11" db="EMBL/GenBank/DDBJ databases">
        <title>Genomic analysis of 38 Legionella species identifies large and diverse effector repertoires.</title>
        <authorList>
            <person name="Burstein D."/>
            <person name="Amaro F."/>
            <person name="Zusman T."/>
            <person name="Lifshitz Z."/>
            <person name="Cohen O."/>
            <person name="Gilbert J.A."/>
            <person name="Pupko T."/>
            <person name="Shuman H.A."/>
            <person name="Segal G."/>
        </authorList>
    </citation>
    <scope>NUCLEOTIDE SEQUENCE [LARGE SCALE GENOMIC DNA]</scope>
    <source>
        <strain evidence="8 9">ATCC 49751</strain>
    </source>
</reference>
<dbReference type="GO" id="GO:0022857">
    <property type="term" value="F:transmembrane transporter activity"/>
    <property type="evidence" value="ECO:0007669"/>
    <property type="project" value="InterPro"/>
</dbReference>
<evidence type="ECO:0000256" key="1">
    <source>
        <dbReference type="ARBA" id="ARBA00004651"/>
    </source>
</evidence>
<comment type="caution">
    <text evidence="8">The sequence shown here is derived from an EMBL/GenBank/DDBJ whole genome shotgun (WGS) entry which is preliminary data.</text>
</comment>
<dbReference type="PANTHER" id="PTHR42770:SF15">
    <property type="entry name" value="GLUTAMATE_GAMMA-AMINOBUTYRATE ANTIPORTER-RELATED"/>
    <property type="match status" value="1"/>
</dbReference>
<dbReference type="Proteomes" id="UP000054869">
    <property type="component" value="Unassembled WGS sequence"/>
</dbReference>
<dbReference type="PANTHER" id="PTHR42770">
    <property type="entry name" value="AMINO ACID TRANSPORTER-RELATED"/>
    <property type="match status" value="1"/>
</dbReference>
<evidence type="ECO:0000313" key="9">
    <source>
        <dbReference type="Proteomes" id="UP000054869"/>
    </source>
</evidence>
<dbReference type="PIRSF" id="PIRSF006060">
    <property type="entry name" value="AA_transporter"/>
    <property type="match status" value="1"/>
</dbReference>
<dbReference type="InterPro" id="IPR002293">
    <property type="entry name" value="AA/rel_permease1"/>
</dbReference>
<dbReference type="GO" id="GO:0005886">
    <property type="term" value="C:plasma membrane"/>
    <property type="evidence" value="ECO:0007669"/>
    <property type="project" value="UniProtKB-SubCell"/>
</dbReference>
<dbReference type="Pfam" id="PF13520">
    <property type="entry name" value="AA_permease_2"/>
    <property type="match status" value="1"/>
</dbReference>
<dbReference type="EMBL" id="LNYI01000023">
    <property type="protein sequence ID" value="KTD22701.1"/>
    <property type="molecule type" value="Genomic_DNA"/>
</dbReference>
<keyword evidence="3" id="KW-1003">Cell membrane</keyword>
<dbReference type="AlphaFoldDB" id="A0A0W0VRU5"/>
<feature type="transmembrane region" description="Helical" evidence="7">
    <location>
        <begin position="279"/>
        <end position="301"/>
    </location>
</feature>
<name>A0A0W0VRU5_9GAMM</name>
<dbReference type="RefSeq" id="WP_028373223.1">
    <property type="nucleotide sequence ID" value="NZ_CAAAJD010000005.1"/>
</dbReference>
<keyword evidence="5 7" id="KW-1133">Transmembrane helix</keyword>
<dbReference type="InterPro" id="IPR050367">
    <property type="entry name" value="APC_superfamily"/>
</dbReference>
<feature type="transmembrane region" description="Helical" evidence="7">
    <location>
        <begin position="94"/>
        <end position="115"/>
    </location>
</feature>
<evidence type="ECO:0000256" key="3">
    <source>
        <dbReference type="ARBA" id="ARBA00022475"/>
    </source>
</evidence>
<feature type="transmembrane region" description="Helical" evidence="7">
    <location>
        <begin position="356"/>
        <end position="378"/>
    </location>
</feature>